<feature type="region of interest" description="Disordered" evidence="5">
    <location>
        <begin position="1"/>
        <end position="32"/>
    </location>
</feature>
<dbReference type="EMBL" id="BRXE01000120">
    <property type="protein sequence ID" value="GLB86173.1"/>
    <property type="molecule type" value="Genomic_DNA"/>
</dbReference>
<keyword evidence="3 6" id="KW-1133">Transmembrane helix</keyword>
<reference evidence="8" key="1">
    <citation type="submission" date="2022-08" db="EMBL/GenBank/DDBJ databases">
        <title>Mycobacterium kiyosense sp. nov., scotochromogenic slow-glowing species isolated from respiratory specimens.</title>
        <authorList>
            <person name="Fukano H."/>
            <person name="Kazumi Y."/>
            <person name="Sakagami N."/>
            <person name="Ato M."/>
            <person name="Mitarai S."/>
            <person name="Hoshino Y."/>
        </authorList>
    </citation>
    <scope>NUCLEOTIDE SEQUENCE</scope>
    <source>
        <strain evidence="8">1413</strain>
        <strain evidence="7">SRL2020-028</strain>
    </source>
</reference>
<dbReference type="CDD" id="cd17393">
    <property type="entry name" value="MFS_MosC_like"/>
    <property type="match status" value="1"/>
</dbReference>
<feature type="transmembrane region" description="Helical" evidence="6">
    <location>
        <begin position="241"/>
        <end position="259"/>
    </location>
</feature>
<dbReference type="GO" id="GO:0022857">
    <property type="term" value="F:transmembrane transporter activity"/>
    <property type="evidence" value="ECO:0007669"/>
    <property type="project" value="InterPro"/>
</dbReference>
<dbReference type="InterPro" id="IPR051788">
    <property type="entry name" value="MFS_Transporter"/>
</dbReference>
<keyword evidence="2 6" id="KW-0812">Transmembrane</keyword>
<evidence type="ECO:0000256" key="3">
    <source>
        <dbReference type="ARBA" id="ARBA00022989"/>
    </source>
</evidence>
<organism evidence="8 9">
    <name type="scientific">Mycobacterium kiyosense</name>
    <dbReference type="NCBI Taxonomy" id="2871094"/>
    <lineage>
        <taxon>Bacteria</taxon>
        <taxon>Bacillati</taxon>
        <taxon>Actinomycetota</taxon>
        <taxon>Actinomycetes</taxon>
        <taxon>Mycobacteriales</taxon>
        <taxon>Mycobacteriaceae</taxon>
        <taxon>Mycobacterium</taxon>
    </lineage>
</organism>
<feature type="transmembrane region" description="Helical" evidence="6">
    <location>
        <begin position="279"/>
        <end position="301"/>
    </location>
</feature>
<dbReference type="Pfam" id="PF07690">
    <property type="entry name" value="MFS_1"/>
    <property type="match status" value="1"/>
</dbReference>
<dbReference type="Proteomes" id="UP001064782">
    <property type="component" value="Unassembled WGS sequence"/>
</dbReference>
<sequence>MMYRNAGDDGQLQTPDKQRASPIAEPQKRQGLPATLSRQLGVAESTNRAQIGVFAVFAAHALVFSSWVAHISHVKGDLGLSDGELGDALLGAPLGALLATTLCVWVLPRWGSHRLVPVTVAGYAASGPLLGLARSEMELFLALTCVGFFLGGLDVAMNVQAAAVERLAASPIMCRFHGVRSVAVLLGSLIGAACVSADVDLAAQLTVIGAMVIVVVLPLSRGLPSDPAPTAGKRTERPPRIWRSPTVMILSAVAFASFLCEGSASDWSGEYLGRVVGAAPAVAALSYVPFTLVMAVTRLGGRRLYRRISIRRLLPTLALFAAGGLCVTLVTADLTATFVGFAALGAGVALLVPAAMTAAYSPSDAGTAIALVAAIGWVGYLIGPPLIGQLAQRAGLSVALVTVPVMMTLVAIAIRFTDAFDAADAFPADNVNHDGERRGPN</sequence>
<keyword evidence="9" id="KW-1185">Reference proteome</keyword>
<feature type="transmembrane region" description="Helical" evidence="6">
    <location>
        <begin position="89"/>
        <end position="108"/>
    </location>
</feature>
<evidence type="ECO:0000313" key="8">
    <source>
        <dbReference type="EMBL" id="GLD29266.1"/>
    </source>
</evidence>
<dbReference type="SUPFAM" id="SSF103473">
    <property type="entry name" value="MFS general substrate transporter"/>
    <property type="match status" value="1"/>
</dbReference>
<evidence type="ECO:0000256" key="4">
    <source>
        <dbReference type="ARBA" id="ARBA00023136"/>
    </source>
</evidence>
<comment type="caution">
    <text evidence="8">The sequence shown here is derived from an EMBL/GenBank/DDBJ whole genome shotgun (WGS) entry which is preliminary data.</text>
</comment>
<feature type="transmembrane region" description="Helical" evidence="6">
    <location>
        <begin position="365"/>
        <end position="382"/>
    </location>
</feature>
<dbReference type="GO" id="GO:0016020">
    <property type="term" value="C:membrane"/>
    <property type="evidence" value="ECO:0007669"/>
    <property type="project" value="UniProtKB-SubCell"/>
</dbReference>
<feature type="transmembrane region" description="Helical" evidence="6">
    <location>
        <begin position="313"/>
        <end position="332"/>
    </location>
</feature>
<feature type="transmembrane region" description="Helical" evidence="6">
    <location>
        <begin position="139"/>
        <end position="157"/>
    </location>
</feature>
<evidence type="ECO:0000256" key="1">
    <source>
        <dbReference type="ARBA" id="ARBA00004141"/>
    </source>
</evidence>
<feature type="transmembrane region" description="Helical" evidence="6">
    <location>
        <begin position="51"/>
        <end position="69"/>
    </location>
</feature>
<dbReference type="PANTHER" id="PTHR23514">
    <property type="entry name" value="BYPASS OF STOP CODON PROTEIN 6"/>
    <property type="match status" value="1"/>
</dbReference>
<gene>
    <name evidence="8" type="ORF">Mkiyose1413_11490</name>
    <name evidence="7" type="ORF">SRL2020028_54290</name>
</gene>
<dbReference type="EMBL" id="BRZI01000004">
    <property type="protein sequence ID" value="GLD29266.1"/>
    <property type="molecule type" value="Genomic_DNA"/>
</dbReference>
<dbReference type="InterPro" id="IPR036259">
    <property type="entry name" value="MFS_trans_sf"/>
</dbReference>
<protein>
    <submittedName>
        <fullName evidence="8">MFS transporter</fullName>
    </submittedName>
</protein>
<evidence type="ECO:0000256" key="5">
    <source>
        <dbReference type="SAM" id="MobiDB-lite"/>
    </source>
</evidence>
<feature type="transmembrane region" description="Helical" evidence="6">
    <location>
        <begin position="394"/>
        <end position="414"/>
    </location>
</feature>
<feature type="transmembrane region" description="Helical" evidence="6">
    <location>
        <begin position="201"/>
        <end position="220"/>
    </location>
</feature>
<comment type="subcellular location">
    <subcellularLocation>
        <location evidence="1">Membrane</location>
        <topology evidence="1">Multi-pass membrane protein</topology>
    </subcellularLocation>
</comment>
<evidence type="ECO:0000313" key="9">
    <source>
        <dbReference type="Proteomes" id="UP001064782"/>
    </source>
</evidence>
<evidence type="ECO:0000256" key="2">
    <source>
        <dbReference type="ARBA" id="ARBA00022692"/>
    </source>
</evidence>
<feature type="transmembrane region" description="Helical" evidence="6">
    <location>
        <begin position="178"/>
        <end position="195"/>
    </location>
</feature>
<dbReference type="Gene3D" id="1.20.1250.20">
    <property type="entry name" value="MFS general substrate transporter like domains"/>
    <property type="match status" value="2"/>
</dbReference>
<feature type="transmembrane region" description="Helical" evidence="6">
    <location>
        <begin position="115"/>
        <end position="133"/>
    </location>
</feature>
<evidence type="ECO:0000313" key="7">
    <source>
        <dbReference type="EMBL" id="GLB86173.1"/>
    </source>
</evidence>
<dbReference type="Proteomes" id="UP001165663">
    <property type="component" value="Unassembled WGS sequence"/>
</dbReference>
<dbReference type="AlphaFoldDB" id="A0A9P3UWL3"/>
<keyword evidence="4 6" id="KW-0472">Membrane</keyword>
<name>A0A9P3UWL3_9MYCO</name>
<dbReference type="InterPro" id="IPR011701">
    <property type="entry name" value="MFS"/>
</dbReference>
<accession>A0A9P3UWL3</accession>
<proteinExistence type="predicted"/>
<dbReference type="PANTHER" id="PTHR23514:SF13">
    <property type="entry name" value="INNER MEMBRANE PROTEIN YBJJ"/>
    <property type="match status" value="1"/>
</dbReference>
<evidence type="ECO:0000256" key="6">
    <source>
        <dbReference type="SAM" id="Phobius"/>
    </source>
</evidence>